<feature type="active site" evidence="1">
    <location>
        <position position="32"/>
    </location>
</feature>
<dbReference type="Gene3D" id="3.30.450.20">
    <property type="entry name" value="PAS domain"/>
    <property type="match status" value="2"/>
</dbReference>
<dbReference type="Proteomes" id="UP000647587">
    <property type="component" value="Unassembled WGS sequence"/>
</dbReference>
<evidence type="ECO:0000313" key="6">
    <source>
        <dbReference type="EMBL" id="GGK28731.1"/>
    </source>
</evidence>
<dbReference type="PROSITE" id="PS50122">
    <property type="entry name" value="CHEB"/>
    <property type="match status" value="1"/>
</dbReference>
<evidence type="ECO:0000259" key="5">
    <source>
        <dbReference type="PROSITE" id="PS50123"/>
    </source>
</evidence>
<dbReference type="InterPro" id="IPR013656">
    <property type="entry name" value="PAS_4"/>
</dbReference>
<dbReference type="InterPro" id="IPR050903">
    <property type="entry name" value="Bact_Chemotaxis_MeTrfase"/>
</dbReference>
<dbReference type="SUPFAM" id="SSF47757">
    <property type="entry name" value="Chemotaxis receptor methyltransferase CheR, N-terminal domain"/>
    <property type="match status" value="1"/>
</dbReference>
<dbReference type="InterPro" id="IPR035965">
    <property type="entry name" value="PAS-like_dom_sf"/>
</dbReference>
<dbReference type="EMBL" id="BMPP01000009">
    <property type="protein sequence ID" value="GGK28731.1"/>
    <property type="molecule type" value="Genomic_DNA"/>
</dbReference>
<feature type="active site" evidence="1">
    <location>
        <position position="59"/>
    </location>
</feature>
<dbReference type="InterPro" id="IPR000673">
    <property type="entry name" value="Sig_transdc_resp-reg_Me-estase"/>
</dbReference>
<proteinExistence type="predicted"/>
<dbReference type="PRINTS" id="PR00996">
    <property type="entry name" value="CHERMTFRASE"/>
</dbReference>
<dbReference type="PANTHER" id="PTHR24422:SF27">
    <property type="entry name" value="PROTEIN-GLUTAMATE O-METHYLTRANSFERASE"/>
    <property type="match status" value="1"/>
</dbReference>
<dbReference type="Gene3D" id="3.40.50.150">
    <property type="entry name" value="Vaccinia Virus protein VP39"/>
    <property type="match status" value="1"/>
</dbReference>
<dbReference type="CDD" id="cd16434">
    <property type="entry name" value="CheB-CheR_fusion"/>
    <property type="match status" value="1"/>
</dbReference>
<dbReference type="SMART" id="SM00138">
    <property type="entry name" value="MeTrc"/>
    <property type="match status" value="1"/>
</dbReference>
<feature type="coiled-coil region" evidence="2">
    <location>
        <begin position="661"/>
        <end position="730"/>
    </location>
</feature>
<keyword evidence="7" id="KW-1185">Reference proteome</keyword>
<evidence type="ECO:0000256" key="3">
    <source>
        <dbReference type="SAM" id="MobiDB-lite"/>
    </source>
</evidence>
<dbReference type="SUPFAM" id="SSF52738">
    <property type="entry name" value="Methylesterase CheB, C-terminal domain"/>
    <property type="match status" value="1"/>
</dbReference>
<dbReference type="PROSITE" id="PS50123">
    <property type="entry name" value="CHER"/>
    <property type="match status" value="1"/>
</dbReference>
<sequence>MTEDARTTTDFPSVPAETAFKTPTAIVGIGGSAGALDGYERMFTALPTGSGMAFVVVPHLDPQTSSLMPELLSRCTSLPVVEITDGLEAAAEHVYVAPPAHTVTLLRGTLQLTPDPQPHLPIDTFFASLAADQGERAVAVVLSGMGIDGSRGVQAIKQNLGLVYVQDPATAQYASMPQSAVATGTADHVLPAEELAAELFAQVTRTQALRYPEAFTGDGRASAALQKVLGQVRARTSHDFSQYKLNTLVRRIDRRMKSQQISDLEAYARILKDNPDEVEALFRDFLINVTSFFRDPQAFEAVAAHLRTYVREHAGSGSFRVWVAGCSTGEEAYSLAMLLREVLDEAEDLPAIQVQVFATDLDQDAVDTARLGLYTSQAMAGVSPERLGRFFNPRDGGYQVKSELREMIVFARHNVFRDAPFTRLDLVSCRNMLIYFSPELQKEVLPLFHFALKPGGLLFLGPSETLGPNRELFGTLDNRWKLYRREGFRPIGALALANVSQSPLPFESYRPTPERPVTFPASRTREIGVSSSVQALLLAEWTPPAVAVDAQGNVAYVSGRTGAYLELPHGAPNNNVIDMALPELRYELSLALREAVTREQEVRSPALGVTVHGVPHHVELVVSPIRHPGLAHNLFLIVFLDRGPAPRHGPVSASPENGNRASQLERELQRTREYLQATIEETEVALEERKSTNEELQTANEELQSSIEELMTSKEELQSLNEELSTINAEHHVIITDLQQANDDMKNLLDSVGIATVFLDNNLRVKRFTPRITEVISLMSVDLGRPITDIASNLRYDILAEDIQRVIQTLVPHEAEVQAKDGRWFLMRISPYRTFENTIDGAVVVFTNIDTVRLLHDQLREARHYNEAVLNSLGDPVMVLDHNLRVLSHNQALLDMLHMDPEQAQEVRLFDLGSGQFDNPVLTAQLRAMSLGEDEVRDFMMTMDLPGQGRRIVKLNARLISTHDDRSELLLWGEDVTPMLQHLAQEGSGAIHDEETGEVGTGSDTPDRS</sequence>
<dbReference type="Pfam" id="PF01339">
    <property type="entry name" value="CheB_methylest"/>
    <property type="match status" value="1"/>
</dbReference>
<keyword evidence="1" id="KW-0378">Hydrolase</keyword>
<dbReference type="SUPFAM" id="SSF55785">
    <property type="entry name" value="PYP-like sensor domain (PAS domain)"/>
    <property type="match status" value="2"/>
</dbReference>
<reference evidence="7" key="1">
    <citation type="journal article" date="2019" name="Int. J. Syst. Evol. Microbiol.">
        <title>The Global Catalogue of Microorganisms (GCM) 10K type strain sequencing project: providing services to taxonomists for standard genome sequencing and annotation.</title>
        <authorList>
            <consortium name="The Broad Institute Genomics Platform"/>
            <consortium name="The Broad Institute Genome Sequencing Center for Infectious Disease"/>
            <person name="Wu L."/>
            <person name="Ma J."/>
        </authorList>
    </citation>
    <scope>NUCLEOTIDE SEQUENCE [LARGE SCALE GENOMIC DNA]</scope>
    <source>
        <strain evidence="7">JCM 30331</strain>
    </source>
</reference>
<dbReference type="InterPro" id="IPR000014">
    <property type="entry name" value="PAS"/>
</dbReference>
<dbReference type="Pfam" id="PF03705">
    <property type="entry name" value="CheR_N"/>
    <property type="match status" value="1"/>
</dbReference>
<dbReference type="InterPro" id="IPR035909">
    <property type="entry name" value="CheB_C"/>
</dbReference>
<gene>
    <name evidence="6" type="ORF">GCM10008955_23070</name>
</gene>
<dbReference type="InterPro" id="IPR022641">
    <property type="entry name" value="CheR_N"/>
</dbReference>
<feature type="region of interest" description="Disordered" evidence="3">
    <location>
        <begin position="987"/>
        <end position="1009"/>
    </location>
</feature>
<protein>
    <submittedName>
        <fullName evidence="6">Chemotaxis protein CheR</fullName>
    </submittedName>
</protein>
<dbReference type="SMART" id="SM00091">
    <property type="entry name" value="PAS"/>
    <property type="match status" value="3"/>
</dbReference>
<comment type="caution">
    <text evidence="6">The sequence shown here is derived from an EMBL/GenBank/DDBJ whole genome shotgun (WGS) entry which is preliminary data.</text>
</comment>
<feature type="domain" description="CheB-type methylesterase" evidence="4">
    <location>
        <begin position="23"/>
        <end position="206"/>
    </location>
</feature>
<feature type="active site" evidence="1">
    <location>
        <position position="148"/>
    </location>
</feature>
<evidence type="ECO:0000256" key="2">
    <source>
        <dbReference type="SAM" id="Coils"/>
    </source>
</evidence>
<accession>A0ABQ2EWF6</accession>
<dbReference type="InterPro" id="IPR000780">
    <property type="entry name" value="CheR_MeTrfase"/>
</dbReference>
<keyword evidence="1" id="KW-0145">Chemotaxis</keyword>
<dbReference type="Gene3D" id="3.40.50.180">
    <property type="entry name" value="Methylesterase CheB, C-terminal domain"/>
    <property type="match status" value="1"/>
</dbReference>
<dbReference type="Pfam" id="PF13596">
    <property type="entry name" value="PAS_10"/>
    <property type="match status" value="1"/>
</dbReference>
<dbReference type="Pfam" id="PF01739">
    <property type="entry name" value="CheR"/>
    <property type="match status" value="1"/>
</dbReference>
<dbReference type="Pfam" id="PF08448">
    <property type="entry name" value="PAS_4"/>
    <property type="match status" value="1"/>
</dbReference>
<dbReference type="PANTHER" id="PTHR24422">
    <property type="entry name" value="CHEMOTAXIS PROTEIN METHYLTRANSFERASE"/>
    <property type="match status" value="1"/>
</dbReference>
<evidence type="ECO:0000256" key="1">
    <source>
        <dbReference type="PROSITE-ProRule" id="PRU00050"/>
    </source>
</evidence>
<organism evidence="6 7">
    <name type="scientific">Deinococcus malanensis</name>
    <dbReference type="NCBI Taxonomy" id="1706855"/>
    <lineage>
        <taxon>Bacteria</taxon>
        <taxon>Thermotogati</taxon>
        <taxon>Deinococcota</taxon>
        <taxon>Deinococci</taxon>
        <taxon>Deinococcales</taxon>
        <taxon>Deinococcaceae</taxon>
        <taxon>Deinococcus</taxon>
    </lineage>
</organism>
<dbReference type="InterPro" id="IPR022642">
    <property type="entry name" value="CheR_C"/>
</dbReference>
<dbReference type="CDD" id="cd00130">
    <property type="entry name" value="PAS"/>
    <property type="match status" value="1"/>
</dbReference>
<dbReference type="RefSeq" id="WP_189008534.1">
    <property type="nucleotide sequence ID" value="NZ_BMPP01000009.1"/>
</dbReference>
<name>A0ABQ2EWF6_9DEIO</name>
<evidence type="ECO:0000259" key="4">
    <source>
        <dbReference type="PROSITE" id="PS50122"/>
    </source>
</evidence>
<dbReference type="SUPFAM" id="SSF53335">
    <property type="entry name" value="S-adenosyl-L-methionine-dependent methyltransferases"/>
    <property type="match status" value="1"/>
</dbReference>
<evidence type="ECO:0000313" key="7">
    <source>
        <dbReference type="Proteomes" id="UP000647587"/>
    </source>
</evidence>
<feature type="domain" description="CheR-type methyltransferase" evidence="5">
    <location>
        <begin position="232"/>
        <end position="466"/>
    </location>
</feature>
<keyword evidence="2" id="KW-0175">Coiled coil</keyword>
<dbReference type="InterPro" id="IPR029063">
    <property type="entry name" value="SAM-dependent_MTases_sf"/>
</dbReference>